<dbReference type="InterPro" id="IPR017853">
    <property type="entry name" value="GH"/>
</dbReference>
<keyword evidence="2" id="KW-1185">Reference proteome</keyword>
<proteinExistence type="predicted"/>
<dbReference type="GO" id="GO:0016787">
    <property type="term" value="F:hydrolase activity"/>
    <property type="evidence" value="ECO:0007669"/>
    <property type="project" value="UniProtKB-KW"/>
</dbReference>
<dbReference type="EMBL" id="ML976615">
    <property type="protein sequence ID" value="KAF1848020.1"/>
    <property type="molecule type" value="Genomic_DNA"/>
</dbReference>
<evidence type="ECO:0000313" key="1">
    <source>
        <dbReference type="EMBL" id="KAF1848020.1"/>
    </source>
</evidence>
<dbReference type="RefSeq" id="XP_040790583.1">
    <property type="nucleotide sequence ID" value="XM_040928469.1"/>
</dbReference>
<keyword evidence="1" id="KW-0378">Hydrolase</keyword>
<comment type="caution">
    <text evidence="1">The sequence shown here is derived from an EMBL/GenBank/DDBJ whole genome shotgun (WGS) entry which is preliminary data.</text>
</comment>
<dbReference type="OrthoDB" id="73875at2759"/>
<dbReference type="GeneID" id="63845722"/>
<sequence>YKSNVTLILFYPDGVWDSIVKSIAPYAYAHTNLTEIQLDLELLWRNNINSARVVMGLGFYGRSTSPEHQEARCPTGYGF</sequence>
<feature type="non-terminal residue" evidence="1">
    <location>
        <position position="1"/>
    </location>
</feature>
<evidence type="ECO:0000313" key="2">
    <source>
        <dbReference type="Proteomes" id="UP000800039"/>
    </source>
</evidence>
<reference evidence="1" key="1">
    <citation type="submission" date="2020-01" db="EMBL/GenBank/DDBJ databases">
        <authorList>
            <consortium name="DOE Joint Genome Institute"/>
            <person name="Haridas S."/>
            <person name="Albert R."/>
            <person name="Binder M."/>
            <person name="Bloem J."/>
            <person name="Labutti K."/>
            <person name="Salamov A."/>
            <person name="Andreopoulos B."/>
            <person name="Baker S.E."/>
            <person name="Barry K."/>
            <person name="Bills G."/>
            <person name="Bluhm B.H."/>
            <person name="Cannon C."/>
            <person name="Castanera R."/>
            <person name="Culley D.E."/>
            <person name="Daum C."/>
            <person name="Ezra D."/>
            <person name="Gonzalez J.B."/>
            <person name="Henrissat B."/>
            <person name="Kuo A."/>
            <person name="Liang C."/>
            <person name="Lipzen A."/>
            <person name="Lutzoni F."/>
            <person name="Magnuson J."/>
            <person name="Mondo S."/>
            <person name="Nolan M."/>
            <person name="Ohm R."/>
            <person name="Pangilinan J."/>
            <person name="Park H.-J."/>
            <person name="Ramirez L."/>
            <person name="Alfaro M."/>
            <person name="Sun H."/>
            <person name="Tritt A."/>
            <person name="Yoshinaga Y."/>
            <person name="Zwiers L.-H."/>
            <person name="Turgeon B.G."/>
            <person name="Goodwin S.B."/>
            <person name="Spatafora J.W."/>
            <person name="Crous P.W."/>
            <person name="Grigoriev I.V."/>
        </authorList>
    </citation>
    <scope>NUCLEOTIDE SEQUENCE</scope>
    <source>
        <strain evidence="1">CBS 394.84</strain>
    </source>
</reference>
<gene>
    <name evidence="1" type="ORF">K460DRAFT_281138</name>
</gene>
<dbReference type="Proteomes" id="UP000800039">
    <property type="component" value="Unassembled WGS sequence"/>
</dbReference>
<accession>A0A9P4GN16</accession>
<protein>
    <submittedName>
        <fullName evidence="1">Glycoside hydrolase family 18 protein</fullName>
    </submittedName>
</protein>
<organism evidence="1 2">
    <name type="scientific">Cucurbitaria berberidis CBS 394.84</name>
    <dbReference type="NCBI Taxonomy" id="1168544"/>
    <lineage>
        <taxon>Eukaryota</taxon>
        <taxon>Fungi</taxon>
        <taxon>Dikarya</taxon>
        <taxon>Ascomycota</taxon>
        <taxon>Pezizomycotina</taxon>
        <taxon>Dothideomycetes</taxon>
        <taxon>Pleosporomycetidae</taxon>
        <taxon>Pleosporales</taxon>
        <taxon>Pleosporineae</taxon>
        <taxon>Cucurbitariaceae</taxon>
        <taxon>Cucurbitaria</taxon>
    </lineage>
</organism>
<dbReference type="AlphaFoldDB" id="A0A9P4GN16"/>
<dbReference type="Gene3D" id="3.20.20.80">
    <property type="entry name" value="Glycosidases"/>
    <property type="match status" value="1"/>
</dbReference>
<dbReference type="SUPFAM" id="SSF51445">
    <property type="entry name" value="(Trans)glycosidases"/>
    <property type="match status" value="1"/>
</dbReference>
<name>A0A9P4GN16_9PLEO</name>